<accession>A0A6J7UI21</accession>
<dbReference type="EMBL" id="CAFBQW010000085">
    <property type="protein sequence ID" value="CAB5066134.1"/>
    <property type="molecule type" value="Genomic_DNA"/>
</dbReference>
<organism evidence="1">
    <name type="scientific">freshwater metagenome</name>
    <dbReference type="NCBI Taxonomy" id="449393"/>
    <lineage>
        <taxon>unclassified sequences</taxon>
        <taxon>metagenomes</taxon>
        <taxon>ecological metagenomes</taxon>
    </lineage>
</organism>
<reference evidence="1" key="1">
    <citation type="submission" date="2020-05" db="EMBL/GenBank/DDBJ databases">
        <authorList>
            <person name="Chiriac C."/>
            <person name="Salcher M."/>
            <person name="Ghai R."/>
            <person name="Kavagutti S V."/>
        </authorList>
    </citation>
    <scope>NUCLEOTIDE SEQUENCE</scope>
</reference>
<protein>
    <submittedName>
        <fullName evidence="1">Unannotated protein</fullName>
    </submittedName>
</protein>
<proteinExistence type="predicted"/>
<name>A0A6J7UI21_9ZZZZ</name>
<dbReference type="AlphaFoldDB" id="A0A6J7UI21"/>
<sequence length="212" mass="23585">MEQCSLIQVELLANSLTVSKDLGCACILHGWHIPGLFQQRKIGIGLHITHAARVAIPIPSTTKVAGLIDDSKVSYSPLQQIDSSQHACESSADDHHLGGLGYRLPGQVRVGIGVTVICRIVPFQFNELLHAIRSKALLSFLFVALSSRCKRERVSGIIVRHGWAFSVFLGQWVWRRARLILVKIRPRRSSTTNGGCSRRNNLRRLFSVESTR</sequence>
<gene>
    <name evidence="1" type="ORF">UFOPK4354_00888</name>
</gene>
<evidence type="ECO:0000313" key="1">
    <source>
        <dbReference type="EMBL" id="CAB5066134.1"/>
    </source>
</evidence>